<evidence type="ECO:0000256" key="2">
    <source>
        <dbReference type="ARBA" id="ARBA00010841"/>
    </source>
</evidence>
<feature type="compositionally biased region" description="Basic and acidic residues" evidence="8">
    <location>
        <begin position="14"/>
        <end position="25"/>
    </location>
</feature>
<name>A0A8T2JUI5_9PIPI</name>
<dbReference type="PANTHER" id="PTHR31954:SF1">
    <property type="entry name" value="CILIA- AND FLAGELLA-ASSOCIATED PROTEIN 157"/>
    <property type="match status" value="1"/>
</dbReference>
<keyword evidence="10" id="KW-1185">Reference proteome</keyword>
<keyword evidence="6" id="KW-0966">Cell projection</keyword>
<comment type="subcellular location">
    <subcellularLocation>
        <location evidence="1">Cell projection</location>
        <location evidence="1">Cilium</location>
    </subcellularLocation>
</comment>
<keyword evidence="5" id="KW-0969">Cilium</keyword>
<keyword evidence="4 7" id="KW-0175">Coiled coil</keyword>
<feature type="coiled-coil region" evidence="7">
    <location>
        <begin position="86"/>
        <end position="173"/>
    </location>
</feature>
<evidence type="ECO:0000256" key="6">
    <source>
        <dbReference type="ARBA" id="ARBA00023273"/>
    </source>
</evidence>
<evidence type="ECO:0000256" key="8">
    <source>
        <dbReference type="SAM" id="MobiDB-lite"/>
    </source>
</evidence>
<dbReference type="AlphaFoldDB" id="A0A8T2JUI5"/>
<evidence type="ECO:0000313" key="9">
    <source>
        <dbReference type="EMBL" id="KAG8448002.1"/>
    </source>
</evidence>
<dbReference type="PANTHER" id="PTHR31954">
    <property type="entry name" value="CILIA- AND FLAGELLA-ASSOCIATED PROTEIN 157"/>
    <property type="match status" value="1"/>
</dbReference>
<feature type="coiled-coil region" evidence="7">
    <location>
        <begin position="299"/>
        <end position="340"/>
    </location>
</feature>
<sequence length="526" mass="60345">MPPKKKGKGGASGKTKEKEVLKRNAEPLPDQTKEFYLVQIRDLEERVVRYQSKWDEICSKEQLKESQYNQLSNDTKDIVSFLKQTLNHRIDEITDLNQQLSDLQEAKIAEKDAYEAQLGQVRHEFEDTKERLSSENMLLAGKLASLEEFRVQKEELMAKCASLEEKLKQQEQEHKETLYILEKKAVLDKDRLKKEMVQRLNTVAAEFRRVSNNQTTETTKRTIRENVSISSQLTKMSEKCLDLITENDLLKDHNANLTKQVEMFEENEKELVKNNLSNQKVIRMLTEKCQQQKEMLDLSIQTQHTLNELQLEHHNLKEESQELKQKVRTLEEESLRNQQEKETVSSELEEERQRRLAVDAILCQAATSLKDLLLEKNGDCKEDGDGTKLERQNRMLQEMLMLLDSSAILGFGPSLQNFQSTKGYSLDPGISPKDNRKPVSQILKGPGIPSHYQIGNLGLVPRQDVAIAVLSKIGMLSKTTRLGPLRRTPDTPKELISWTQEENPIKLSVIPEISPSPSSKLVTMGK</sequence>
<dbReference type="OrthoDB" id="166611at2759"/>
<comment type="similarity">
    <text evidence="2">Belongs to the CFAP157 family.</text>
</comment>
<evidence type="ECO:0000313" key="10">
    <source>
        <dbReference type="Proteomes" id="UP000812440"/>
    </source>
</evidence>
<evidence type="ECO:0000256" key="1">
    <source>
        <dbReference type="ARBA" id="ARBA00004138"/>
    </source>
</evidence>
<feature type="region of interest" description="Disordered" evidence="8">
    <location>
        <begin position="1"/>
        <end position="26"/>
    </location>
</feature>
<dbReference type="GO" id="GO:0007288">
    <property type="term" value="P:sperm axoneme assembly"/>
    <property type="evidence" value="ECO:0007669"/>
    <property type="project" value="TreeGrafter"/>
</dbReference>
<dbReference type="Proteomes" id="UP000812440">
    <property type="component" value="Chromosome 8_10"/>
</dbReference>
<proteinExistence type="inferred from homology"/>
<feature type="coiled-coil region" evidence="7">
    <location>
        <begin position="247"/>
        <end position="274"/>
    </location>
</feature>
<evidence type="ECO:0000256" key="5">
    <source>
        <dbReference type="ARBA" id="ARBA00023069"/>
    </source>
</evidence>
<evidence type="ECO:0000256" key="7">
    <source>
        <dbReference type="SAM" id="Coils"/>
    </source>
</evidence>
<dbReference type="EMBL" id="JAACNH010000003">
    <property type="protein sequence ID" value="KAG8448002.1"/>
    <property type="molecule type" value="Genomic_DNA"/>
</dbReference>
<accession>A0A8T2JUI5</accession>
<dbReference type="GO" id="GO:0008017">
    <property type="term" value="F:microtubule binding"/>
    <property type="evidence" value="ECO:0007669"/>
    <property type="project" value="TreeGrafter"/>
</dbReference>
<reference evidence="9" key="1">
    <citation type="thesis" date="2020" institute="ProQuest LLC" country="789 East Eisenhower Parkway, Ann Arbor, MI, USA">
        <title>Comparative Genomics and Chromosome Evolution.</title>
        <authorList>
            <person name="Mudd A.B."/>
        </authorList>
    </citation>
    <scope>NUCLEOTIDE SEQUENCE</scope>
    <source>
        <strain evidence="9">Female2</strain>
        <tissue evidence="9">Blood</tissue>
    </source>
</reference>
<dbReference type="InterPro" id="IPR038844">
    <property type="entry name" value="CFAP157"/>
</dbReference>
<protein>
    <recommendedName>
        <fullName evidence="3">Cilia- and flagella-associated protein 157</fullName>
    </recommendedName>
</protein>
<evidence type="ECO:0000256" key="4">
    <source>
        <dbReference type="ARBA" id="ARBA00023054"/>
    </source>
</evidence>
<gene>
    <name evidence="9" type="ORF">GDO86_015196</name>
</gene>
<evidence type="ECO:0000256" key="3">
    <source>
        <dbReference type="ARBA" id="ARBA00014087"/>
    </source>
</evidence>
<dbReference type="GO" id="GO:0036064">
    <property type="term" value="C:ciliary basal body"/>
    <property type="evidence" value="ECO:0007669"/>
    <property type="project" value="TreeGrafter"/>
</dbReference>
<organism evidence="9 10">
    <name type="scientific">Hymenochirus boettgeri</name>
    <name type="common">Congo dwarf clawed frog</name>
    <dbReference type="NCBI Taxonomy" id="247094"/>
    <lineage>
        <taxon>Eukaryota</taxon>
        <taxon>Metazoa</taxon>
        <taxon>Chordata</taxon>
        <taxon>Craniata</taxon>
        <taxon>Vertebrata</taxon>
        <taxon>Euteleostomi</taxon>
        <taxon>Amphibia</taxon>
        <taxon>Batrachia</taxon>
        <taxon>Anura</taxon>
        <taxon>Pipoidea</taxon>
        <taxon>Pipidae</taxon>
        <taxon>Pipinae</taxon>
        <taxon>Hymenochirus</taxon>
    </lineage>
</organism>
<comment type="caution">
    <text evidence="9">The sequence shown here is derived from an EMBL/GenBank/DDBJ whole genome shotgun (WGS) entry which is preliminary data.</text>
</comment>